<accession>A0A1V2DXR5</accession>
<dbReference type="InterPro" id="IPR027417">
    <property type="entry name" value="P-loop_NTPase"/>
</dbReference>
<dbReference type="AlphaFoldDB" id="A0A1V2DXR5"/>
<evidence type="ECO:0000313" key="2">
    <source>
        <dbReference type="Proteomes" id="UP000189339"/>
    </source>
</evidence>
<dbReference type="PANTHER" id="PTHR10704:SF44">
    <property type="entry name" value="LD35051P-RELATED"/>
    <property type="match status" value="1"/>
</dbReference>
<reference evidence="1 2" key="1">
    <citation type="submission" date="2016-12" db="EMBL/GenBank/DDBJ databases">
        <title>Marinobacter lutaoensis whole genome sequencing.</title>
        <authorList>
            <person name="Verma A."/>
            <person name="Krishnamurthi S."/>
        </authorList>
    </citation>
    <scope>NUCLEOTIDE SEQUENCE [LARGE SCALE GENOMIC DNA]</scope>
    <source>
        <strain evidence="1 2">T5054</strain>
    </source>
</reference>
<dbReference type="OrthoDB" id="1431437at2"/>
<dbReference type="STRING" id="135739.BTO32_00960"/>
<evidence type="ECO:0000313" key="1">
    <source>
        <dbReference type="EMBL" id="ONF45081.1"/>
    </source>
</evidence>
<evidence type="ECO:0008006" key="3">
    <source>
        <dbReference type="Google" id="ProtNLM"/>
    </source>
</evidence>
<sequence length="269" mass="30825">MTLKTVIVTGMPRSGTSWLGQIINSNPCVAFRTEPLFSYRFKNRLQPGSTDGDIARFFEELLAADDDDFLMQRHHVASGAYPQFAKQAPTCLAYKTSRHHELLERFLSSALDLHIIGIVRHPCGAINSWIHSEKEFHNKGCSVDRDWRTGACRKDGVGEYWGFDDWLAVTALFLRLAEAYPERFTLIRYSDLVARPEATARDLFDRAGLEWTEQTEGFLSAAHGHHHDDPYAVFKDKSVNERWQTELDPHLIRQILEQTRAMGLTQFLE</sequence>
<dbReference type="SUPFAM" id="SSF52540">
    <property type="entry name" value="P-loop containing nucleoside triphosphate hydrolases"/>
    <property type="match status" value="1"/>
</dbReference>
<dbReference type="GO" id="GO:0006044">
    <property type="term" value="P:N-acetylglucosamine metabolic process"/>
    <property type="evidence" value="ECO:0007669"/>
    <property type="project" value="TreeGrafter"/>
</dbReference>
<dbReference type="PANTHER" id="PTHR10704">
    <property type="entry name" value="CARBOHYDRATE SULFOTRANSFERASE"/>
    <property type="match status" value="1"/>
</dbReference>
<organism evidence="1 2">
    <name type="scientific">Marinobacter lutaoensis</name>
    <dbReference type="NCBI Taxonomy" id="135739"/>
    <lineage>
        <taxon>Bacteria</taxon>
        <taxon>Pseudomonadati</taxon>
        <taxon>Pseudomonadota</taxon>
        <taxon>Gammaproteobacteria</taxon>
        <taxon>Pseudomonadales</taxon>
        <taxon>Marinobacteraceae</taxon>
        <taxon>Marinobacter</taxon>
    </lineage>
</organism>
<dbReference type="Gene3D" id="3.40.50.300">
    <property type="entry name" value="P-loop containing nucleotide triphosphate hydrolases"/>
    <property type="match status" value="1"/>
</dbReference>
<dbReference type="EMBL" id="MSCW01000001">
    <property type="protein sequence ID" value="ONF45081.1"/>
    <property type="molecule type" value="Genomic_DNA"/>
</dbReference>
<name>A0A1V2DXR5_9GAMM</name>
<dbReference type="GO" id="GO:0006790">
    <property type="term" value="P:sulfur compound metabolic process"/>
    <property type="evidence" value="ECO:0007669"/>
    <property type="project" value="TreeGrafter"/>
</dbReference>
<dbReference type="Pfam" id="PF13469">
    <property type="entry name" value="Sulfotransfer_3"/>
    <property type="match status" value="1"/>
</dbReference>
<dbReference type="InterPro" id="IPR051135">
    <property type="entry name" value="Gal/GlcNAc/GalNAc_ST"/>
</dbReference>
<dbReference type="GO" id="GO:0001517">
    <property type="term" value="F:N-acetylglucosamine 6-O-sulfotransferase activity"/>
    <property type="evidence" value="ECO:0007669"/>
    <property type="project" value="TreeGrafter"/>
</dbReference>
<protein>
    <recommendedName>
        <fullName evidence="3">Sulfotransferase family protein</fullName>
    </recommendedName>
</protein>
<proteinExistence type="predicted"/>
<dbReference type="Proteomes" id="UP000189339">
    <property type="component" value="Unassembled WGS sequence"/>
</dbReference>
<gene>
    <name evidence="1" type="ORF">BTO32_00960</name>
</gene>
<comment type="caution">
    <text evidence="1">The sequence shown here is derived from an EMBL/GenBank/DDBJ whole genome shotgun (WGS) entry which is preliminary data.</text>
</comment>
<keyword evidence="2" id="KW-1185">Reference proteome</keyword>
<dbReference type="RefSeq" id="WP_076722576.1">
    <property type="nucleotide sequence ID" value="NZ_MSCW01000001.1"/>
</dbReference>